<evidence type="ECO:0000313" key="2">
    <source>
        <dbReference type="Proteomes" id="UP001431783"/>
    </source>
</evidence>
<sequence length="109" mass="12635">MSANEESVASKVSGSLRNVLWKHKYLTKEVKSRIFKACLLPVIIYTSETRPNPKRHNKGRLNYRNENVAMNEKKKTGMEPTWQPNGQRSITKIAETESRYKQFALPLNQ</sequence>
<accession>A0AAW1VBK8</accession>
<gene>
    <name evidence="1" type="ORF">WA026_007109</name>
</gene>
<evidence type="ECO:0000313" key="1">
    <source>
        <dbReference type="EMBL" id="KAK9889728.1"/>
    </source>
</evidence>
<dbReference type="AlphaFoldDB" id="A0AAW1VBK8"/>
<keyword evidence="2" id="KW-1185">Reference proteome</keyword>
<dbReference type="EMBL" id="JARQZJ010000123">
    <property type="protein sequence ID" value="KAK9889728.1"/>
    <property type="molecule type" value="Genomic_DNA"/>
</dbReference>
<comment type="caution">
    <text evidence="1">The sequence shown here is derived from an EMBL/GenBank/DDBJ whole genome shotgun (WGS) entry which is preliminary data.</text>
</comment>
<protein>
    <submittedName>
        <fullName evidence="1">Uncharacterized protein</fullName>
    </submittedName>
</protein>
<organism evidence="1 2">
    <name type="scientific">Henosepilachna vigintioctopunctata</name>
    <dbReference type="NCBI Taxonomy" id="420089"/>
    <lineage>
        <taxon>Eukaryota</taxon>
        <taxon>Metazoa</taxon>
        <taxon>Ecdysozoa</taxon>
        <taxon>Arthropoda</taxon>
        <taxon>Hexapoda</taxon>
        <taxon>Insecta</taxon>
        <taxon>Pterygota</taxon>
        <taxon>Neoptera</taxon>
        <taxon>Endopterygota</taxon>
        <taxon>Coleoptera</taxon>
        <taxon>Polyphaga</taxon>
        <taxon>Cucujiformia</taxon>
        <taxon>Coccinelloidea</taxon>
        <taxon>Coccinellidae</taxon>
        <taxon>Epilachninae</taxon>
        <taxon>Epilachnini</taxon>
        <taxon>Henosepilachna</taxon>
    </lineage>
</organism>
<name>A0AAW1VBK8_9CUCU</name>
<reference evidence="1 2" key="1">
    <citation type="submission" date="2023-03" db="EMBL/GenBank/DDBJ databases">
        <title>Genome insight into feeding habits of ladybird beetles.</title>
        <authorList>
            <person name="Li H.-S."/>
            <person name="Huang Y.-H."/>
            <person name="Pang H."/>
        </authorList>
    </citation>
    <scope>NUCLEOTIDE SEQUENCE [LARGE SCALE GENOMIC DNA]</scope>
    <source>
        <strain evidence="1">SYSU_2023b</strain>
        <tissue evidence="1">Whole body</tissue>
    </source>
</reference>
<dbReference type="Proteomes" id="UP001431783">
    <property type="component" value="Unassembled WGS sequence"/>
</dbReference>
<proteinExistence type="predicted"/>